<reference evidence="1" key="2">
    <citation type="submission" date="2013-10" db="EMBL/GenBank/DDBJ databases">
        <authorList>
            <person name="Aslett M."/>
        </authorList>
    </citation>
    <scope>NUCLEOTIDE SEQUENCE [LARGE SCALE GENOMIC DNA]</scope>
    <source>
        <strain evidence="1">Houghton</strain>
    </source>
</reference>
<accession>U6L6D5</accession>
<keyword evidence="2" id="KW-1185">Reference proteome</keyword>
<dbReference type="RefSeq" id="XP_013235516.1">
    <property type="nucleotide sequence ID" value="XM_013380062.1"/>
</dbReference>
<dbReference type="VEuPathDB" id="ToxoDB:ETH2_0944600"/>
<sequence>MAGTLRATAWPTKAATASSSAAAAAQKVKAELSPQCSISESGECSAYSFPSSFSEDMVRLVDASPEKNTFLFRSPMPLAAGG</sequence>
<dbReference type="EMBL" id="HG677607">
    <property type="protein sequence ID" value="CDJ44768.1"/>
    <property type="molecule type" value="Genomic_DNA"/>
</dbReference>
<dbReference type="Proteomes" id="UP000030747">
    <property type="component" value="Unassembled WGS sequence"/>
</dbReference>
<feature type="non-terminal residue" evidence="1">
    <location>
        <position position="82"/>
    </location>
</feature>
<evidence type="ECO:0000313" key="1">
    <source>
        <dbReference type="EMBL" id="CDJ44768.1"/>
    </source>
</evidence>
<proteinExistence type="predicted"/>
<gene>
    <name evidence="1" type="ORF">ETH_00041935</name>
</gene>
<evidence type="ECO:0000313" key="2">
    <source>
        <dbReference type="Proteomes" id="UP000030747"/>
    </source>
</evidence>
<name>U6L6D5_EIMTE</name>
<dbReference type="VEuPathDB" id="ToxoDB:ETH_00041935"/>
<organism evidence="1 2">
    <name type="scientific">Eimeria tenella</name>
    <name type="common">Coccidian parasite</name>
    <dbReference type="NCBI Taxonomy" id="5802"/>
    <lineage>
        <taxon>Eukaryota</taxon>
        <taxon>Sar</taxon>
        <taxon>Alveolata</taxon>
        <taxon>Apicomplexa</taxon>
        <taxon>Conoidasida</taxon>
        <taxon>Coccidia</taxon>
        <taxon>Eucoccidiorida</taxon>
        <taxon>Eimeriorina</taxon>
        <taxon>Eimeriidae</taxon>
        <taxon>Eimeria</taxon>
    </lineage>
</organism>
<dbReference type="AlphaFoldDB" id="U6L6D5"/>
<protein>
    <submittedName>
        <fullName evidence="1">Uncharacterized protein</fullName>
    </submittedName>
</protein>
<reference evidence="1" key="1">
    <citation type="submission" date="2013-10" db="EMBL/GenBank/DDBJ databases">
        <title>Genomic analysis of the causative agents of coccidiosis in chickens.</title>
        <authorList>
            <person name="Reid A.J."/>
            <person name="Blake D."/>
            <person name="Billington K."/>
            <person name="Browne H."/>
            <person name="Dunn M."/>
            <person name="Hung S."/>
            <person name="Kawahara F."/>
            <person name="Miranda-Saavedra D."/>
            <person name="Mourier T."/>
            <person name="Nagra H."/>
            <person name="Otto T.D."/>
            <person name="Rawlings N."/>
            <person name="Sanchez A."/>
            <person name="Sanders M."/>
            <person name="Subramaniam C."/>
            <person name="Tay Y."/>
            <person name="Dear P."/>
            <person name="Doerig C."/>
            <person name="Gruber A."/>
            <person name="Parkinson J."/>
            <person name="Shirley M."/>
            <person name="Wan K.L."/>
            <person name="Berriman M."/>
            <person name="Tomley F."/>
            <person name="Pain A."/>
        </authorList>
    </citation>
    <scope>NUCLEOTIDE SEQUENCE [LARGE SCALE GENOMIC DNA]</scope>
    <source>
        <strain evidence="1">Houghton</strain>
    </source>
</reference>
<dbReference type="GeneID" id="25257427"/>